<protein>
    <recommendedName>
        <fullName evidence="9">Major facilitator superfamily (MFS) profile domain-containing protein</fullName>
    </recommendedName>
</protein>
<feature type="transmembrane region" description="Helical" evidence="6">
    <location>
        <begin position="168"/>
        <end position="187"/>
    </location>
</feature>
<dbReference type="SUPFAM" id="SSF103473">
    <property type="entry name" value="MFS general substrate transporter"/>
    <property type="match status" value="1"/>
</dbReference>
<name>W3WKU4_PESFW</name>
<feature type="transmembrane region" description="Helical" evidence="6">
    <location>
        <begin position="391"/>
        <end position="408"/>
    </location>
</feature>
<feature type="transmembrane region" description="Helical" evidence="6">
    <location>
        <begin position="258"/>
        <end position="278"/>
    </location>
</feature>
<feature type="transmembrane region" description="Helical" evidence="6">
    <location>
        <begin position="104"/>
        <end position="125"/>
    </location>
</feature>
<evidence type="ECO:0000256" key="5">
    <source>
        <dbReference type="ARBA" id="ARBA00023136"/>
    </source>
</evidence>
<feature type="transmembrane region" description="Helical" evidence="6">
    <location>
        <begin position="327"/>
        <end position="350"/>
    </location>
</feature>
<dbReference type="Pfam" id="PF07690">
    <property type="entry name" value="MFS_1"/>
    <property type="match status" value="1"/>
</dbReference>
<evidence type="ECO:0000256" key="3">
    <source>
        <dbReference type="ARBA" id="ARBA00022692"/>
    </source>
</evidence>
<dbReference type="InParanoid" id="W3WKU4"/>
<evidence type="ECO:0008006" key="9">
    <source>
        <dbReference type="Google" id="ProtNLM"/>
    </source>
</evidence>
<dbReference type="GO" id="GO:0016020">
    <property type="term" value="C:membrane"/>
    <property type="evidence" value="ECO:0007669"/>
    <property type="project" value="UniProtKB-SubCell"/>
</dbReference>
<evidence type="ECO:0000256" key="4">
    <source>
        <dbReference type="ARBA" id="ARBA00022989"/>
    </source>
</evidence>
<organism evidence="7 8">
    <name type="scientific">Pestalotiopsis fici (strain W106-1 / CGMCC3.15140)</name>
    <dbReference type="NCBI Taxonomy" id="1229662"/>
    <lineage>
        <taxon>Eukaryota</taxon>
        <taxon>Fungi</taxon>
        <taxon>Dikarya</taxon>
        <taxon>Ascomycota</taxon>
        <taxon>Pezizomycotina</taxon>
        <taxon>Sordariomycetes</taxon>
        <taxon>Xylariomycetidae</taxon>
        <taxon>Amphisphaeriales</taxon>
        <taxon>Sporocadaceae</taxon>
        <taxon>Pestalotiopsis</taxon>
    </lineage>
</organism>
<dbReference type="GO" id="GO:0022857">
    <property type="term" value="F:transmembrane transporter activity"/>
    <property type="evidence" value="ECO:0007669"/>
    <property type="project" value="InterPro"/>
</dbReference>
<evidence type="ECO:0000313" key="8">
    <source>
        <dbReference type="Proteomes" id="UP000030651"/>
    </source>
</evidence>
<comment type="subcellular location">
    <subcellularLocation>
        <location evidence="1">Membrane</location>
        <topology evidence="1">Multi-pass membrane protein</topology>
    </subcellularLocation>
</comment>
<keyword evidence="5 6" id="KW-0472">Membrane</keyword>
<proteinExistence type="predicted"/>
<accession>W3WKU4</accession>
<dbReference type="InterPro" id="IPR011701">
    <property type="entry name" value="MFS"/>
</dbReference>
<feature type="transmembrane region" description="Helical" evidence="6">
    <location>
        <begin position="451"/>
        <end position="472"/>
    </location>
</feature>
<feature type="transmembrane region" description="Helical" evidence="6">
    <location>
        <begin position="484"/>
        <end position="505"/>
    </location>
</feature>
<evidence type="ECO:0000256" key="6">
    <source>
        <dbReference type="SAM" id="Phobius"/>
    </source>
</evidence>
<dbReference type="EMBL" id="KI912122">
    <property type="protein sequence ID" value="ETS73441.1"/>
    <property type="molecule type" value="Genomic_DNA"/>
</dbReference>
<dbReference type="HOGENOM" id="CLU_001265_0_5_1"/>
<feature type="transmembrane region" description="Helical" evidence="6">
    <location>
        <begin position="193"/>
        <end position="216"/>
    </location>
</feature>
<keyword evidence="2" id="KW-0813">Transport</keyword>
<dbReference type="Proteomes" id="UP000030651">
    <property type="component" value="Unassembled WGS sequence"/>
</dbReference>
<reference evidence="8" key="1">
    <citation type="journal article" date="2015" name="BMC Genomics">
        <title>Genomic and transcriptomic analysis of the endophytic fungus Pestalotiopsis fici reveals its lifestyle and high potential for synthesis of natural products.</title>
        <authorList>
            <person name="Wang X."/>
            <person name="Zhang X."/>
            <person name="Liu L."/>
            <person name="Xiang M."/>
            <person name="Wang W."/>
            <person name="Sun X."/>
            <person name="Che Y."/>
            <person name="Guo L."/>
            <person name="Liu G."/>
            <person name="Guo L."/>
            <person name="Wang C."/>
            <person name="Yin W.B."/>
            <person name="Stadler M."/>
            <person name="Zhang X."/>
            <person name="Liu X."/>
        </authorList>
    </citation>
    <scope>NUCLEOTIDE SEQUENCE [LARGE SCALE GENOMIC DNA]</scope>
    <source>
        <strain evidence="8">W106-1 / CGMCC3.15140</strain>
    </source>
</reference>
<feature type="transmembrane region" description="Helical" evidence="6">
    <location>
        <begin position="420"/>
        <end position="439"/>
    </location>
</feature>
<feature type="transmembrane region" description="Helical" evidence="6">
    <location>
        <begin position="228"/>
        <end position="246"/>
    </location>
</feature>
<dbReference type="PANTHER" id="PTHR43791">
    <property type="entry name" value="PERMEASE-RELATED"/>
    <property type="match status" value="1"/>
</dbReference>
<dbReference type="GeneID" id="19280059"/>
<gene>
    <name evidence="7" type="ORF">PFICI_15046</name>
</gene>
<keyword evidence="8" id="KW-1185">Reference proteome</keyword>
<sequence>MFHDNGYEDMFLLDHPLVLRILPNALQLSRIYADMGVPGEHTDAKVELSRVPTTASQQHGTVLGEEVLDDANLYLHTYEHVYGDYTEAEATKVLRRIDWRLMPIFMITLTFAGVDKIIISNAALYGMSTDTGLHGQQYSWVVSIFYFGYIAAAYPANLILQRFPVGRCLALACIGWGGAVALVAAAPNFGVLMFIRFLMGTTESFVFPAMTIMVGMWYTKKEQPLRSAITYTSFSTLVSGTVSYGIGNSNTGIASWRLLMVVLGGATITWGVIMFFIIPNSPNEEDFMKGKEKFIALDRTKNNMTGVENKEFKWYQVKEAFMDYKTYLLFFFFLFMNVPTGGLSAFAAQIISGLGMSPLETVLLTMPCSIFQTVAGLVVAYPQRWLKNKRCISSALCCLVPLACSVIIRRLPSSAVTGKLLAYYFFYFFWGPYATVLSLPMSNISGHTKKLTVTATIFVAYCCGLIIGPQVFLTSEAPAYATGYNVIMICEILAIVCLLAYAGGCEIENRLRDKREGTNPSTTVSEMLEDKTDYEKQGFRYVY</sequence>
<dbReference type="RefSeq" id="XP_007841818.1">
    <property type="nucleotide sequence ID" value="XM_007843627.1"/>
</dbReference>
<dbReference type="eggNOG" id="KOG2533">
    <property type="taxonomic scope" value="Eukaryota"/>
</dbReference>
<evidence type="ECO:0000313" key="7">
    <source>
        <dbReference type="EMBL" id="ETS73441.1"/>
    </source>
</evidence>
<dbReference type="AlphaFoldDB" id="W3WKU4"/>
<dbReference type="PANTHER" id="PTHR43791:SF97">
    <property type="entry name" value="ALLANTOATE TRANSPORTER, PUTATIVE (AFU_ORTHOLOGUE AFUA_1G14700)-RELATED"/>
    <property type="match status" value="1"/>
</dbReference>
<dbReference type="OMA" id="GWLIAEY"/>
<dbReference type="OrthoDB" id="6730379at2759"/>
<feature type="transmembrane region" description="Helical" evidence="6">
    <location>
        <begin position="137"/>
        <end position="156"/>
    </location>
</feature>
<dbReference type="KEGG" id="pfy:PFICI_15046"/>
<dbReference type="InterPro" id="IPR036259">
    <property type="entry name" value="MFS_trans_sf"/>
</dbReference>
<keyword evidence="3 6" id="KW-0812">Transmembrane</keyword>
<feature type="transmembrane region" description="Helical" evidence="6">
    <location>
        <begin position="362"/>
        <end position="379"/>
    </location>
</feature>
<dbReference type="Gene3D" id="1.20.1250.20">
    <property type="entry name" value="MFS general substrate transporter like domains"/>
    <property type="match status" value="1"/>
</dbReference>
<evidence type="ECO:0000256" key="1">
    <source>
        <dbReference type="ARBA" id="ARBA00004141"/>
    </source>
</evidence>
<keyword evidence="4 6" id="KW-1133">Transmembrane helix</keyword>
<evidence type="ECO:0000256" key="2">
    <source>
        <dbReference type="ARBA" id="ARBA00022448"/>
    </source>
</evidence>